<dbReference type="InterPro" id="IPR000719">
    <property type="entry name" value="Prot_kinase_dom"/>
</dbReference>
<keyword evidence="6" id="KW-0677">Repeat</keyword>
<keyword evidence="10 12" id="KW-0472">Membrane</keyword>
<dbReference type="Pfam" id="PF07714">
    <property type="entry name" value="PK_Tyr_Ser-Thr"/>
    <property type="match status" value="1"/>
</dbReference>
<keyword evidence="9 12" id="KW-1133">Transmembrane helix</keyword>
<dbReference type="FunFam" id="3.30.200.20:FF:000307">
    <property type="entry name" value="pollen receptor-like kinase 1"/>
    <property type="match status" value="1"/>
</dbReference>
<evidence type="ECO:0000256" key="11">
    <source>
        <dbReference type="SAM" id="MobiDB-lite"/>
    </source>
</evidence>
<proteinExistence type="predicted"/>
<organism evidence="15 16">
    <name type="scientific">Zingiber officinale</name>
    <name type="common">Ginger</name>
    <name type="synonym">Amomum zingiber</name>
    <dbReference type="NCBI Taxonomy" id="94328"/>
    <lineage>
        <taxon>Eukaryota</taxon>
        <taxon>Viridiplantae</taxon>
        <taxon>Streptophyta</taxon>
        <taxon>Embryophyta</taxon>
        <taxon>Tracheophyta</taxon>
        <taxon>Spermatophyta</taxon>
        <taxon>Magnoliopsida</taxon>
        <taxon>Liliopsida</taxon>
        <taxon>Zingiberales</taxon>
        <taxon>Zingiberaceae</taxon>
        <taxon>Zingiber</taxon>
    </lineage>
</organism>
<evidence type="ECO:0000256" key="1">
    <source>
        <dbReference type="ARBA" id="ARBA00004370"/>
    </source>
</evidence>
<dbReference type="EMBL" id="JACMSC010000009">
    <property type="protein sequence ID" value="KAG6505942.1"/>
    <property type="molecule type" value="Genomic_DNA"/>
</dbReference>
<evidence type="ECO:0000256" key="3">
    <source>
        <dbReference type="ARBA" id="ARBA00022614"/>
    </source>
</evidence>
<dbReference type="InterPro" id="IPR013210">
    <property type="entry name" value="LRR_N_plant-typ"/>
</dbReference>
<evidence type="ECO:0000256" key="4">
    <source>
        <dbReference type="ARBA" id="ARBA00022692"/>
    </source>
</evidence>
<evidence type="ECO:0000256" key="13">
    <source>
        <dbReference type="SAM" id="SignalP"/>
    </source>
</evidence>
<evidence type="ECO:0000256" key="12">
    <source>
        <dbReference type="SAM" id="Phobius"/>
    </source>
</evidence>
<feature type="transmembrane region" description="Helical" evidence="12">
    <location>
        <begin position="259"/>
        <end position="284"/>
    </location>
</feature>
<dbReference type="InterPro" id="IPR001245">
    <property type="entry name" value="Ser-Thr/Tyr_kinase_cat_dom"/>
</dbReference>
<feature type="domain" description="Protein kinase" evidence="14">
    <location>
        <begin position="364"/>
        <end position="633"/>
    </location>
</feature>
<evidence type="ECO:0000313" key="16">
    <source>
        <dbReference type="Proteomes" id="UP000734854"/>
    </source>
</evidence>
<feature type="signal peptide" evidence="13">
    <location>
        <begin position="1"/>
        <end position="18"/>
    </location>
</feature>
<evidence type="ECO:0000256" key="2">
    <source>
        <dbReference type="ARBA" id="ARBA00022553"/>
    </source>
</evidence>
<evidence type="ECO:0000256" key="9">
    <source>
        <dbReference type="ARBA" id="ARBA00022989"/>
    </source>
</evidence>
<keyword evidence="5 13" id="KW-0732">Signal</keyword>
<dbReference type="Pfam" id="PF00560">
    <property type="entry name" value="LRR_1"/>
    <property type="match status" value="3"/>
</dbReference>
<keyword evidence="8" id="KW-0067">ATP-binding</keyword>
<dbReference type="PANTHER" id="PTHR48010:SF55">
    <property type="entry name" value="OS01G0607900 PROTEIN"/>
    <property type="match status" value="1"/>
</dbReference>
<evidence type="ECO:0000256" key="10">
    <source>
        <dbReference type="ARBA" id="ARBA00023136"/>
    </source>
</evidence>
<evidence type="ECO:0000256" key="5">
    <source>
        <dbReference type="ARBA" id="ARBA00022729"/>
    </source>
</evidence>
<dbReference type="FunFam" id="1.10.510.10:FF:000095">
    <property type="entry name" value="protein STRUBBELIG-RECEPTOR FAMILY 8"/>
    <property type="match status" value="1"/>
</dbReference>
<dbReference type="AlphaFoldDB" id="A0A8J5L9W4"/>
<keyword evidence="4 12" id="KW-0812">Transmembrane</keyword>
<evidence type="ECO:0000256" key="6">
    <source>
        <dbReference type="ARBA" id="ARBA00022737"/>
    </source>
</evidence>
<evidence type="ECO:0000313" key="15">
    <source>
        <dbReference type="EMBL" id="KAG6505942.1"/>
    </source>
</evidence>
<feature type="region of interest" description="Disordered" evidence="11">
    <location>
        <begin position="634"/>
        <end position="659"/>
    </location>
</feature>
<feature type="compositionally biased region" description="Low complexity" evidence="11">
    <location>
        <begin position="305"/>
        <end position="316"/>
    </location>
</feature>
<keyword evidence="2" id="KW-0597">Phosphoprotein</keyword>
<dbReference type="GO" id="GO:0016020">
    <property type="term" value="C:membrane"/>
    <property type="evidence" value="ECO:0007669"/>
    <property type="project" value="UniProtKB-SubCell"/>
</dbReference>
<reference evidence="15 16" key="1">
    <citation type="submission" date="2020-08" db="EMBL/GenBank/DDBJ databases">
        <title>Plant Genome Project.</title>
        <authorList>
            <person name="Zhang R.-G."/>
        </authorList>
    </citation>
    <scope>NUCLEOTIDE SEQUENCE [LARGE SCALE GENOMIC DNA]</scope>
    <source>
        <tissue evidence="15">Rhizome</tissue>
    </source>
</reference>
<gene>
    <name evidence="15" type="ORF">ZIOFF_031255</name>
</gene>
<sequence>MALLALAVLILLAGSGDPSSPVRAARSEPTQDRASLLAFMGGLRHEPRVQWDANASACEWAGVRCDSGRTAVLELRLPGVGLLGSVVADTLGRISGLRALSLRSNRLSGPIPAELADLAQLKRLFLQDNLFSGVIPPGLVGLTLLHRLDLSSNNLTGPVPFALNNLTRLKGLFLENNHLSGSLPSISIASLKYFNVSNNELNGSVPRSLEGFPASSFVGNLDLCGAPLPPCEPFFPSPSAAPAAIEVPTKRSSKRLSTAAIVGIIVASIVVFLVLLLLVVCLFFRLRRKGAFRTKEKSAKGSESGTRATAAATGGRSIETGMTSSSKDEMSGSASALVEAERNKLVFVGSGAAEYSFDLEDLLRASAEVLGKGTMGTSYKAVLEEGTIVVVKRLKDVTAAKPEFDALMHTLGLTERPNLVAPRAYYYSTDEKLLVLDFLPAGSLSSLLHGSRGAGRSPLGWESRMRVALAAGRGLAHLHTTAQLVHGNIKASNVLLRAGDLDSAAFSDFALHPLFHPAPRIRPAGYQAPEVLETRRPTFKSDVYSFGVLLLELLTGKAPNQASLNEEGIDLPRWVQSVVREEWTAEVFDAELMRYADIEEEMVQLLQIAMACVSAVPDSRPDIAEVVRMMEQITDRTEGNDGPKSSQVDPATGAGDVGN</sequence>
<comment type="subcellular location">
    <subcellularLocation>
        <location evidence="1">Membrane</location>
    </subcellularLocation>
</comment>
<protein>
    <recommendedName>
        <fullName evidence="14">Protein kinase domain-containing protein</fullName>
    </recommendedName>
</protein>
<dbReference type="InterPro" id="IPR001611">
    <property type="entry name" value="Leu-rich_rpt"/>
</dbReference>
<dbReference type="PANTHER" id="PTHR48010">
    <property type="entry name" value="OS05G0588300 PROTEIN"/>
    <property type="match status" value="1"/>
</dbReference>
<feature type="region of interest" description="Disordered" evidence="11">
    <location>
        <begin position="295"/>
        <end position="329"/>
    </location>
</feature>
<name>A0A8J5L9W4_ZINOF</name>
<dbReference type="InterPro" id="IPR050994">
    <property type="entry name" value="At_inactive_RLKs"/>
</dbReference>
<dbReference type="PROSITE" id="PS50011">
    <property type="entry name" value="PROTEIN_KINASE_DOM"/>
    <property type="match status" value="1"/>
</dbReference>
<evidence type="ECO:0000256" key="8">
    <source>
        <dbReference type="ARBA" id="ARBA00022840"/>
    </source>
</evidence>
<evidence type="ECO:0000259" key="14">
    <source>
        <dbReference type="PROSITE" id="PS50011"/>
    </source>
</evidence>
<accession>A0A8J5L9W4</accession>
<dbReference type="FunFam" id="3.80.10.10:FF:000234">
    <property type="entry name" value="Probable inactive receptor kinase RLK902"/>
    <property type="match status" value="1"/>
</dbReference>
<keyword evidence="3" id="KW-0433">Leucine-rich repeat</keyword>
<comment type="caution">
    <text evidence="15">The sequence shown here is derived from an EMBL/GenBank/DDBJ whole genome shotgun (WGS) entry which is preliminary data.</text>
</comment>
<dbReference type="OrthoDB" id="4062651at2759"/>
<dbReference type="Proteomes" id="UP000734854">
    <property type="component" value="Unassembled WGS sequence"/>
</dbReference>
<dbReference type="Pfam" id="PF08263">
    <property type="entry name" value="LRRNT_2"/>
    <property type="match status" value="1"/>
</dbReference>
<keyword evidence="16" id="KW-1185">Reference proteome</keyword>
<keyword evidence="7" id="KW-0547">Nucleotide-binding</keyword>
<evidence type="ECO:0000256" key="7">
    <source>
        <dbReference type="ARBA" id="ARBA00022741"/>
    </source>
</evidence>
<dbReference type="GO" id="GO:0004672">
    <property type="term" value="F:protein kinase activity"/>
    <property type="evidence" value="ECO:0007669"/>
    <property type="project" value="InterPro"/>
</dbReference>
<dbReference type="GO" id="GO:0005524">
    <property type="term" value="F:ATP binding"/>
    <property type="evidence" value="ECO:0007669"/>
    <property type="project" value="UniProtKB-KW"/>
</dbReference>
<feature type="chain" id="PRO_5035302039" description="Protein kinase domain-containing protein" evidence="13">
    <location>
        <begin position="19"/>
        <end position="659"/>
    </location>
</feature>